<sequence>MSAEPGLAVTLEEEEEASVAEDASDRASEIDGDEANSLVVKWSRLKLQNLKICWIAEISQSIVEMDLSQNLLEELPPLVPWGLKMLRAFDASSNQLTCFPSVTPQQIFCTGLTEINLSMNCLFSLPAEVFLLTNLKTLNLSHNQLSEFGCPERAALGLVQCRDLEVLNLSYNQLGELRKEVLQLLNGLRWLNVSHNQLKAFPPAWHCPLVQLKATHNQLEEIGEGFQLHWSSSLQELDLSNNSLAELPGAILQLTELQSLNISDNHLLVIPPARLWTCCKLQTLDLSQNYIGKQPSLFSRGSGSGGGGSGSRNRLVAFITRKLRHPMEGVLLDLPDFLGSTLEALNLSSNFMDSVPSSIGSLLALQELYLSRNPGIRELPHALGSLSNLWLLEIDELEISNVPADLLHDPNGTPAILAYLRAQQRRSQHCYSLKLMVVGPSHQGKTSLLSSLRHRRKPPPPPVSGGCPDVPIVLSTWDLQRPLGLADLKVEKIRFSVWDVGGTASALPVHRCLCTDRALYLLVWNLALGEEGVVSLHHWLLTIQASVGRASTVPWDWTTVTCVPWSRARLRASLPRQARAPHAAVIVVGTHLDRLPVRFMGERLATLKAQVLSLCCDPSGRSLSGYPSVDCKHICEVSCQSLAGIDDLRKLIFRAACGIKDGGSAVPNQRLLGRLVPRSYIALHDAVQAERQRRVADALPQVLTREELRALAESTPGNDFSYSHDDLQRAVQFLSEVGALLHFPDCSWGLGEVLFLHGGWLAHCLEGTLRGVASGPGQGATRPRETIVSALAAAGVPARHQEQLLQLLLLFEMMLPLQHDSFLLPHLMPERPGLQLLPVLEDDGKKTMTVRRLVQMSFTPLGFWSRLIARLLISVAQIERQVVGGVRRPLGKQALDPDCDVSYARASTFRIRRARKVYWHEGLAILHSDGFFSVEAAGKQWGDSGEHPGIEILVQSQSQDFSAIAFVTDHVNTLIEHWFPELMDVETNGTPFIKQLIPCPYCVGPADSREGEGQGGECEDDRPGLFTLEECVMEAVRSDVIACHRHADNPVPLTRLIPEAFLTDFPKRLLLDVASLDYNPREELQLGQGASGTIYRALYQGQPVAIKDYHIKGAAQQEDTVLRRMHAGRVWRRMADLRVEACMMRTLSHPCVVALLGVSVRPLVLMLELAPLGSLSDVLERRVALEHSQEEPDADPLPLGVILTHKVIHQMGLALAYLHRHGMLHCDLKSDNVLVWSLDPHVAVNAKLADYGVSRLSFGQGSRGSEGTPGYQAPEVRPGFVFDERVDVFSLGMVIYELLSGQRPAVEGRPLDVVRKLIRGERPTVPLEAWRHAQPLAEIMEQCWKTCPKQRPSSHEVVTSLCDPTSACQAYSVECGQHNACLPCSAFPRHALLWYGDGILRRYSVLTVPSGHMQTKHLPCPGGKVVCLTKVGSTVWIATQDLKIEIYVLREMCPLCVPDRIIPVPSQVTCLLTIPSQTPDECDVLAGLEDGNVAVFLNKPSSPSLEPTLYLCPAYANLHVFGVSEWDSRQTVTAVRAIVSVRDGKELWFGNGPAVVVAEREGFRIARRLEMFSAVTVPPSRVAALAVTSSSRGGDPAASAETVWALDDVSNALVACDAESYSLLARYPLNASVARGDALSLAGYAARARTREERRRLHITPVGKGLQIFVDGSSDDEESQAADGRQERAHESPSLGDNKEDSVEQQRSAELDREALDDLRAVDLISVRDCLWVPRRGGDIPVIHVNREEARARVIAVMRGKVPGHYRKIVSAGPAGDDAIVCCHGDGAGQLAVSVWRKWLTADFTDFYSFQDNLRGLIRQSKFSR</sequence>
<accession>A0AAJ7WR23</accession>
<dbReference type="Gene3D" id="3.80.10.10">
    <property type="entry name" value="Ribonuclease Inhibitor"/>
    <property type="match status" value="3"/>
</dbReference>
<reference evidence="12" key="1">
    <citation type="submission" date="2025-08" db="UniProtKB">
        <authorList>
            <consortium name="RefSeq"/>
        </authorList>
    </citation>
    <scope>IDENTIFICATION</scope>
    <source>
        <tissue evidence="12">Sperm</tissue>
    </source>
</reference>
<dbReference type="RefSeq" id="XP_032806825.1">
    <property type="nucleotide sequence ID" value="XM_032950934.1"/>
</dbReference>
<dbReference type="KEGG" id="pmrn:116940750"/>
<keyword evidence="12" id="KW-0418">Kinase</keyword>
<dbReference type="PANTHER" id="PTHR48056:SF81">
    <property type="entry name" value="RECEPTOR PROTEIN-TYROSINE KINASE CEPR1"/>
    <property type="match status" value="1"/>
</dbReference>
<feature type="domain" description="Roc" evidence="10">
    <location>
        <begin position="426"/>
        <end position="659"/>
    </location>
</feature>
<gene>
    <name evidence="12" type="primary">LRRK1</name>
</gene>
<evidence type="ECO:0000259" key="10">
    <source>
        <dbReference type="PROSITE" id="PS51424"/>
    </source>
</evidence>
<name>A0AAJ7WR23_PETMA</name>
<feature type="binding site" evidence="7">
    <location>
        <position position="1107"/>
    </location>
    <ligand>
        <name>ATP</name>
        <dbReference type="ChEBI" id="CHEBI:30616"/>
    </ligand>
</feature>
<feature type="compositionally biased region" description="Basic and acidic residues" evidence="8">
    <location>
        <begin position="1684"/>
        <end position="1709"/>
    </location>
</feature>
<evidence type="ECO:0000256" key="8">
    <source>
        <dbReference type="SAM" id="MobiDB-lite"/>
    </source>
</evidence>
<dbReference type="InterPro" id="IPR001611">
    <property type="entry name" value="Leu-rich_rpt"/>
</dbReference>
<dbReference type="SMART" id="SM00364">
    <property type="entry name" value="LRR_BAC"/>
    <property type="match status" value="8"/>
</dbReference>
<dbReference type="PROSITE" id="PS51424">
    <property type="entry name" value="ROC"/>
    <property type="match status" value="1"/>
</dbReference>
<dbReference type="Pfam" id="PF07714">
    <property type="entry name" value="PK_Tyr_Ser-Thr"/>
    <property type="match status" value="1"/>
</dbReference>
<dbReference type="Pfam" id="PF13855">
    <property type="entry name" value="LRR_8"/>
    <property type="match status" value="2"/>
</dbReference>
<dbReference type="SUPFAM" id="SSF52540">
    <property type="entry name" value="P-loop containing nucleoside triphosphate hydrolases"/>
    <property type="match status" value="1"/>
</dbReference>
<dbReference type="Gene3D" id="3.40.50.300">
    <property type="entry name" value="P-loop containing nucleotide triphosphate hydrolases"/>
    <property type="match status" value="2"/>
</dbReference>
<dbReference type="GO" id="GO:0004674">
    <property type="term" value="F:protein serine/threonine kinase activity"/>
    <property type="evidence" value="ECO:0007669"/>
    <property type="project" value="UniProtKB-KW"/>
</dbReference>
<dbReference type="GO" id="GO:0005525">
    <property type="term" value="F:GTP binding"/>
    <property type="evidence" value="ECO:0007669"/>
    <property type="project" value="UniProtKB-KW"/>
</dbReference>
<evidence type="ECO:0000259" key="9">
    <source>
        <dbReference type="PROSITE" id="PS50011"/>
    </source>
</evidence>
<dbReference type="GO" id="GO:0009966">
    <property type="term" value="P:regulation of signal transduction"/>
    <property type="evidence" value="ECO:0007669"/>
    <property type="project" value="UniProtKB-ARBA"/>
</dbReference>
<dbReference type="InterPro" id="IPR027417">
    <property type="entry name" value="P-loop_NTPase"/>
</dbReference>
<dbReference type="PROSITE" id="PS51450">
    <property type="entry name" value="LRR"/>
    <property type="match status" value="4"/>
</dbReference>
<keyword evidence="6 7" id="KW-0067">ATP-binding</keyword>
<evidence type="ECO:0000256" key="6">
    <source>
        <dbReference type="ARBA" id="ARBA00022840"/>
    </source>
</evidence>
<dbReference type="PROSITE" id="PS00107">
    <property type="entry name" value="PROTEIN_KINASE_ATP"/>
    <property type="match status" value="1"/>
</dbReference>
<keyword evidence="12" id="KW-0808">Transferase</keyword>
<dbReference type="GO" id="GO:0005737">
    <property type="term" value="C:cytoplasm"/>
    <property type="evidence" value="ECO:0007669"/>
    <property type="project" value="UniProtKB-ARBA"/>
</dbReference>
<keyword evidence="5 7" id="KW-0547">Nucleotide-binding</keyword>
<dbReference type="PANTHER" id="PTHR48056">
    <property type="entry name" value="LRR RECEPTOR-LIKE SERINE/THREONINE-PROTEIN KINASE-RELATED"/>
    <property type="match status" value="1"/>
</dbReference>
<keyword evidence="3" id="KW-0433">Leucine-rich repeat</keyword>
<feature type="region of interest" description="Disordered" evidence="8">
    <location>
        <begin position="1668"/>
        <end position="1709"/>
    </location>
</feature>
<dbReference type="InterPro" id="IPR017441">
    <property type="entry name" value="Protein_kinase_ATP_BS"/>
</dbReference>
<evidence type="ECO:0000256" key="1">
    <source>
        <dbReference type="ARBA" id="ARBA00008171"/>
    </source>
</evidence>
<evidence type="ECO:0000256" key="3">
    <source>
        <dbReference type="ARBA" id="ARBA00022614"/>
    </source>
</evidence>
<dbReference type="Pfam" id="PF08477">
    <property type="entry name" value="Roc"/>
    <property type="match status" value="1"/>
</dbReference>
<proteinExistence type="inferred from homology"/>
<dbReference type="Pfam" id="PF25497">
    <property type="entry name" value="COR-B"/>
    <property type="match status" value="1"/>
</dbReference>
<keyword evidence="11" id="KW-1185">Reference proteome</keyword>
<dbReference type="PROSITE" id="PS50011">
    <property type="entry name" value="PROTEIN_KINASE_DOM"/>
    <property type="match status" value="1"/>
</dbReference>
<dbReference type="InterPro" id="IPR000719">
    <property type="entry name" value="Prot_kinase_dom"/>
</dbReference>
<dbReference type="InterPro" id="IPR020859">
    <property type="entry name" value="ROC"/>
</dbReference>
<dbReference type="GO" id="GO:0005524">
    <property type="term" value="F:ATP binding"/>
    <property type="evidence" value="ECO:0007669"/>
    <property type="project" value="UniProtKB-UniRule"/>
</dbReference>
<dbReference type="InterPro" id="IPR050647">
    <property type="entry name" value="Plant_LRR-RLKs"/>
</dbReference>
<evidence type="ECO:0000256" key="4">
    <source>
        <dbReference type="ARBA" id="ARBA00022737"/>
    </source>
</evidence>
<dbReference type="Proteomes" id="UP001318040">
    <property type="component" value="Chromosome 9"/>
</dbReference>
<dbReference type="CTD" id="79705"/>
<dbReference type="SMART" id="SM00220">
    <property type="entry name" value="S_TKc"/>
    <property type="match status" value="1"/>
</dbReference>
<organism evidence="11 12">
    <name type="scientific">Petromyzon marinus</name>
    <name type="common">Sea lamprey</name>
    <dbReference type="NCBI Taxonomy" id="7757"/>
    <lineage>
        <taxon>Eukaryota</taxon>
        <taxon>Metazoa</taxon>
        <taxon>Chordata</taxon>
        <taxon>Craniata</taxon>
        <taxon>Vertebrata</taxon>
        <taxon>Cyclostomata</taxon>
        <taxon>Hyperoartia</taxon>
        <taxon>Petromyzontiformes</taxon>
        <taxon>Petromyzontidae</taxon>
        <taxon>Petromyzon</taxon>
    </lineage>
</organism>
<dbReference type="InterPro" id="IPR003591">
    <property type="entry name" value="Leu-rich_rpt_typical-subtyp"/>
</dbReference>
<dbReference type="InterPro" id="IPR008271">
    <property type="entry name" value="Ser/Thr_kinase_AS"/>
</dbReference>
<dbReference type="PROSITE" id="PS00108">
    <property type="entry name" value="PROTEIN_KINASE_ST"/>
    <property type="match status" value="1"/>
</dbReference>
<feature type="domain" description="Protein kinase" evidence="9">
    <location>
        <begin position="1080"/>
        <end position="1366"/>
    </location>
</feature>
<evidence type="ECO:0000256" key="7">
    <source>
        <dbReference type="PROSITE-ProRule" id="PRU10141"/>
    </source>
</evidence>
<keyword evidence="4" id="KW-0677">Repeat</keyword>
<evidence type="ECO:0000256" key="2">
    <source>
        <dbReference type="ARBA" id="ARBA00022527"/>
    </source>
</evidence>
<dbReference type="SMART" id="SM00369">
    <property type="entry name" value="LRR_TYP"/>
    <property type="match status" value="8"/>
</dbReference>
<dbReference type="Pfam" id="PF00560">
    <property type="entry name" value="LRR_1"/>
    <property type="match status" value="1"/>
</dbReference>
<dbReference type="InterPro" id="IPR057263">
    <property type="entry name" value="COR-B"/>
</dbReference>
<dbReference type="Gene3D" id="1.10.510.10">
    <property type="entry name" value="Transferase(Phosphotransferase) domain 1"/>
    <property type="match status" value="1"/>
</dbReference>
<evidence type="ECO:0000313" key="12">
    <source>
        <dbReference type="RefSeq" id="XP_032806825.1"/>
    </source>
</evidence>
<dbReference type="SUPFAM" id="SSF56112">
    <property type="entry name" value="Protein kinase-like (PK-like)"/>
    <property type="match status" value="1"/>
</dbReference>
<dbReference type="Gene3D" id="3.30.70.1390">
    <property type="entry name" value="ROC domain from the Parkinson's disease-associated leucine-rich repeat kinase 2"/>
    <property type="match status" value="1"/>
</dbReference>
<evidence type="ECO:0000313" key="11">
    <source>
        <dbReference type="Proteomes" id="UP001318040"/>
    </source>
</evidence>
<protein>
    <submittedName>
        <fullName evidence="12">Leucine-rich repeat serine/threonine-protein kinase 1</fullName>
    </submittedName>
</protein>
<dbReference type="InterPro" id="IPR001245">
    <property type="entry name" value="Ser-Thr/Tyr_kinase_cat_dom"/>
</dbReference>
<evidence type="ECO:0000256" key="5">
    <source>
        <dbReference type="ARBA" id="ARBA00022741"/>
    </source>
</evidence>
<dbReference type="SUPFAM" id="SSF52058">
    <property type="entry name" value="L domain-like"/>
    <property type="match status" value="2"/>
</dbReference>
<dbReference type="InterPro" id="IPR011009">
    <property type="entry name" value="Kinase-like_dom_sf"/>
</dbReference>
<feature type="region of interest" description="Disordered" evidence="8">
    <location>
        <begin position="1"/>
        <end position="28"/>
    </location>
</feature>
<dbReference type="InterPro" id="IPR032675">
    <property type="entry name" value="LRR_dom_sf"/>
</dbReference>
<comment type="similarity">
    <text evidence="1">Belongs to the protein kinase superfamily. TKL Ser/Thr protein kinase family. ROCO subfamily.</text>
</comment>
<keyword evidence="2" id="KW-0723">Serine/threonine-protein kinase</keyword>